<dbReference type="RefSeq" id="WP_063479499.1">
    <property type="nucleotide sequence ID" value="NZ_CBCSBX010000001.1"/>
</dbReference>
<dbReference type="EMBL" id="LWMH01000001">
    <property type="protein sequence ID" value="KZS48700.1"/>
    <property type="molecule type" value="Genomic_DNA"/>
</dbReference>
<protein>
    <recommendedName>
        <fullName evidence="1">DUF6597 domain-containing protein</fullName>
    </recommendedName>
</protein>
<accession>A0A163M318</accession>
<keyword evidence="3" id="KW-1185">Reference proteome</keyword>
<proteinExistence type="predicted"/>
<evidence type="ECO:0000313" key="2">
    <source>
        <dbReference type="EMBL" id="KZS48700.1"/>
    </source>
</evidence>
<dbReference type="Pfam" id="PF20240">
    <property type="entry name" value="DUF6597"/>
    <property type="match status" value="1"/>
</dbReference>
<evidence type="ECO:0000313" key="3">
    <source>
        <dbReference type="Proteomes" id="UP000076796"/>
    </source>
</evidence>
<comment type="caution">
    <text evidence="2">The sequence shown here is derived from an EMBL/GenBank/DDBJ whole genome shotgun (WGS) entry which is preliminary data.</text>
</comment>
<name>A0A163M318_9BACL</name>
<dbReference type="OrthoDB" id="323290at2"/>
<dbReference type="AlphaFoldDB" id="A0A163M318"/>
<evidence type="ECO:0000259" key="1">
    <source>
        <dbReference type="Pfam" id="PF20240"/>
    </source>
</evidence>
<gene>
    <name evidence="2" type="ORF">AWU65_23580</name>
</gene>
<dbReference type="InterPro" id="IPR046532">
    <property type="entry name" value="DUF6597"/>
</dbReference>
<reference evidence="2" key="1">
    <citation type="journal article" date="2016" name="Genome Announc.">
        <title>Draft genomes of two strains of Paenibacillus glucanolyticus with capability to degrade lignocellulose.</title>
        <authorList>
            <person name="Mathews S.L."/>
            <person name="Pawlak J."/>
            <person name="Grunden A.M."/>
        </authorList>
    </citation>
    <scope>NUCLEOTIDE SEQUENCE [LARGE SCALE GENOMIC DNA]</scope>
    <source>
        <strain evidence="2">SLM1</strain>
    </source>
</reference>
<organism evidence="2 3">
    <name type="scientific">Paenibacillus glucanolyticus</name>
    <dbReference type="NCBI Taxonomy" id="59843"/>
    <lineage>
        <taxon>Bacteria</taxon>
        <taxon>Bacillati</taxon>
        <taxon>Bacillota</taxon>
        <taxon>Bacilli</taxon>
        <taxon>Bacillales</taxon>
        <taxon>Paenibacillaceae</taxon>
        <taxon>Paenibacillus</taxon>
    </lineage>
</organism>
<feature type="domain" description="DUF6597" evidence="1">
    <location>
        <begin position="24"/>
        <end position="94"/>
    </location>
</feature>
<dbReference type="GeneID" id="97555728"/>
<sequence length="98" mass="11316">MRNYVPVQAPTLENRSADSSYTYQEYLPSWPLTPYVACYWTMHYEVLPFQHHRLHRILPDGCVDIIFNLKSLEASTSGFIAGLMSGYEAIILTQDRTD</sequence>
<dbReference type="Proteomes" id="UP000076796">
    <property type="component" value="Unassembled WGS sequence"/>
</dbReference>